<protein>
    <recommendedName>
        <fullName evidence="3">alkaline phosphatase</fullName>
        <ecNumber evidence="3">3.1.3.1</ecNumber>
    </recommendedName>
</protein>
<comment type="cofactor">
    <cofactor evidence="14">
        <name>Mg(2+)</name>
        <dbReference type="ChEBI" id="CHEBI:18420"/>
    </cofactor>
    <text evidence="14">Binds 1 Mg(2+) ion.</text>
</comment>
<name>A0AAD4JWB1_9MUSC</name>
<keyword evidence="7" id="KW-0378">Hydrolase</keyword>
<gene>
    <name evidence="17" type="ORF">KR093_007591</name>
</gene>
<dbReference type="PANTHER" id="PTHR11596:SF85">
    <property type="entry name" value="ALKALINE PHOSPHATASE-RELATED"/>
    <property type="match status" value="1"/>
</dbReference>
<feature type="chain" id="PRO_5041898966" description="alkaline phosphatase" evidence="16">
    <location>
        <begin position="19"/>
        <end position="520"/>
    </location>
</feature>
<keyword evidence="9 14" id="KW-0460">Magnesium</keyword>
<dbReference type="SUPFAM" id="SSF53649">
    <property type="entry name" value="Alkaline phosphatase-like"/>
    <property type="match status" value="1"/>
</dbReference>
<evidence type="ECO:0000313" key="18">
    <source>
        <dbReference type="Proteomes" id="UP001200034"/>
    </source>
</evidence>
<feature type="binding site" evidence="14">
    <location>
        <position position="360"/>
    </location>
    <ligand>
        <name>Zn(2+)</name>
        <dbReference type="ChEBI" id="CHEBI:29105"/>
        <label>2</label>
    </ligand>
</feature>
<feature type="binding site" evidence="14">
    <location>
        <position position="88"/>
    </location>
    <ligand>
        <name>Zn(2+)</name>
        <dbReference type="ChEBI" id="CHEBI:29105"/>
        <label>2</label>
    </ligand>
</feature>
<dbReference type="SMART" id="SM00098">
    <property type="entry name" value="alkPPc"/>
    <property type="match status" value="1"/>
</dbReference>
<keyword evidence="4" id="KW-1003">Cell membrane</keyword>
<feature type="binding site" evidence="14">
    <location>
        <position position="398"/>
    </location>
    <ligand>
        <name>Zn(2+)</name>
        <dbReference type="ChEBI" id="CHEBI:29105"/>
        <label>2</label>
    </ligand>
</feature>
<keyword evidence="18" id="KW-1185">Reference proteome</keyword>
<dbReference type="EC" id="3.1.3.1" evidence="3"/>
<feature type="binding site" evidence="14">
    <location>
        <position position="356"/>
    </location>
    <ligand>
        <name>Zn(2+)</name>
        <dbReference type="ChEBI" id="CHEBI:29105"/>
        <label>2</label>
    </ligand>
</feature>
<dbReference type="FunFam" id="3.40.720.10:FF:000008">
    <property type="entry name" value="Alkaline phosphatase"/>
    <property type="match status" value="1"/>
</dbReference>
<feature type="binding site" evidence="14">
    <location>
        <position position="351"/>
    </location>
    <ligand>
        <name>Mg(2+)</name>
        <dbReference type="ChEBI" id="CHEBI:18420"/>
    </ligand>
</feature>
<comment type="caution">
    <text evidence="17">The sequence shown here is derived from an EMBL/GenBank/DDBJ whole genome shotgun (WGS) entry which is preliminary data.</text>
</comment>
<dbReference type="GO" id="GO:0098552">
    <property type="term" value="C:side of membrane"/>
    <property type="evidence" value="ECO:0007669"/>
    <property type="project" value="UniProtKB-KW"/>
</dbReference>
<evidence type="ECO:0000256" key="6">
    <source>
        <dbReference type="ARBA" id="ARBA00022723"/>
    </source>
</evidence>
<comment type="cofactor">
    <cofactor evidence="14">
        <name>Zn(2+)</name>
        <dbReference type="ChEBI" id="CHEBI:29105"/>
    </cofactor>
    <text evidence="14">Binds 2 Zn(2+) ions.</text>
</comment>
<feature type="active site" description="Phosphoserine intermediate" evidence="13">
    <location>
        <position position="132"/>
    </location>
</feature>
<evidence type="ECO:0000256" key="2">
    <source>
        <dbReference type="ARBA" id="ARBA00005984"/>
    </source>
</evidence>
<dbReference type="EMBL" id="JAJJHW010002774">
    <property type="protein sequence ID" value="KAH8365941.1"/>
    <property type="molecule type" value="Genomic_DNA"/>
</dbReference>
<evidence type="ECO:0000256" key="11">
    <source>
        <dbReference type="ARBA" id="ARBA00023180"/>
    </source>
</evidence>
<keyword evidence="10" id="KW-0472">Membrane</keyword>
<comment type="subcellular location">
    <subcellularLocation>
        <location evidence="1">Cell membrane</location>
        <topology evidence="1">Lipid-anchor</topology>
        <topology evidence="1">GPI-anchor</topology>
    </subcellularLocation>
</comment>
<keyword evidence="12" id="KW-0449">Lipoprotein</keyword>
<keyword evidence="8 14" id="KW-0862">Zinc</keyword>
<evidence type="ECO:0000313" key="17">
    <source>
        <dbReference type="EMBL" id="KAH8365941.1"/>
    </source>
</evidence>
<dbReference type="Pfam" id="PF00245">
    <property type="entry name" value="Alk_phosphatase"/>
    <property type="match status" value="1"/>
</dbReference>
<keyword evidence="11" id="KW-0325">Glycoprotein</keyword>
<evidence type="ECO:0000256" key="1">
    <source>
        <dbReference type="ARBA" id="ARBA00004609"/>
    </source>
</evidence>
<dbReference type="AlphaFoldDB" id="A0AAD4JWB1"/>
<dbReference type="GO" id="GO:0046872">
    <property type="term" value="F:metal ion binding"/>
    <property type="evidence" value="ECO:0007669"/>
    <property type="project" value="UniProtKB-KW"/>
</dbReference>
<feature type="binding site" evidence="14">
    <location>
        <position position="397"/>
    </location>
    <ligand>
        <name>Zn(2+)</name>
        <dbReference type="ChEBI" id="CHEBI:29105"/>
        <label>2</label>
    </ligand>
</feature>
<reference evidence="17" key="1">
    <citation type="journal article" date="2021" name="Mol. Ecol. Resour.">
        <title>Phylogenomic analyses of the genus Drosophila reveals genomic signals of climate adaptation.</title>
        <authorList>
            <person name="Li F."/>
            <person name="Rane R.V."/>
            <person name="Luria V."/>
            <person name="Xiong Z."/>
            <person name="Chen J."/>
            <person name="Li Z."/>
            <person name="Catullo R.A."/>
            <person name="Griffin P.C."/>
            <person name="Schiffer M."/>
            <person name="Pearce S."/>
            <person name="Lee S.F."/>
            <person name="McElroy K."/>
            <person name="Stocker A."/>
            <person name="Shirriffs J."/>
            <person name="Cockerell F."/>
            <person name="Coppin C."/>
            <person name="Sgro C.M."/>
            <person name="Karger A."/>
            <person name="Cain J.W."/>
            <person name="Weber J.A."/>
            <person name="Santpere G."/>
            <person name="Kirschner M.W."/>
            <person name="Hoffmann A.A."/>
            <person name="Oakeshott J.G."/>
            <person name="Zhang G."/>
        </authorList>
    </citation>
    <scope>NUCLEOTIDE SEQUENCE</scope>
    <source>
        <strain evidence="17">BGI-SZ-2011g</strain>
    </source>
</reference>
<evidence type="ECO:0000256" key="14">
    <source>
        <dbReference type="PIRSR" id="PIRSR601952-2"/>
    </source>
</evidence>
<evidence type="ECO:0000256" key="12">
    <source>
        <dbReference type="ARBA" id="ARBA00023288"/>
    </source>
</evidence>
<dbReference type="Gene3D" id="3.40.720.10">
    <property type="entry name" value="Alkaline Phosphatase, subunit A"/>
    <property type="match status" value="1"/>
</dbReference>
<organism evidence="17 18">
    <name type="scientific">Drosophila rubida</name>
    <dbReference type="NCBI Taxonomy" id="30044"/>
    <lineage>
        <taxon>Eukaryota</taxon>
        <taxon>Metazoa</taxon>
        <taxon>Ecdysozoa</taxon>
        <taxon>Arthropoda</taxon>
        <taxon>Hexapoda</taxon>
        <taxon>Insecta</taxon>
        <taxon>Pterygota</taxon>
        <taxon>Neoptera</taxon>
        <taxon>Endopterygota</taxon>
        <taxon>Diptera</taxon>
        <taxon>Brachycera</taxon>
        <taxon>Muscomorpha</taxon>
        <taxon>Ephydroidea</taxon>
        <taxon>Drosophilidae</taxon>
        <taxon>Drosophila</taxon>
    </lineage>
</organism>
<keyword evidence="6 14" id="KW-0479">Metal-binding</keyword>
<proteinExistence type="inferred from homology"/>
<evidence type="ECO:0000256" key="8">
    <source>
        <dbReference type="ARBA" id="ARBA00022833"/>
    </source>
</evidence>
<evidence type="ECO:0000256" key="15">
    <source>
        <dbReference type="RuleBase" id="RU003946"/>
    </source>
</evidence>
<evidence type="ECO:0000256" key="13">
    <source>
        <dbReference type="PIRSR" id="PIRSR601952-1"/>
    </source>
</evidence>
<evidence type="ECO:0000256" key="9">
    <source>
        <dbReference type="ARBA" id="ARBA00022842"/>
    </source>
</evidence>
<evidence type="ECO:0000256" key="10">
    <source>
        <dbReference type="ARBA" id="ARBA00023136"/>
    </source>
</evidence>
<comment type="similarity">
    <text evidence="2 15">Belongs to the alkaline phosphatase family.</text>
</comment>
<evidence type="ECO:0000256" key="7">
    <source>
        <dbReference type="ARBA" id="ARBA00022801"/>
    </source>
</evidence>
<dbReference type="Proteomes" id="UP001200034">
    <property type="component" value="Unassembled WGS sequence"/>
</dbReference>
<feature type="binding site" evidence="14">
    <location>
        <position position="197"/>
    </location>
    <ligand>
        <name>Mg(2+)</name>
        <dbReference type="ChEBI" id="CHEBI:18420"/>
    </ligand>
</feature>
<evidence type="ECO:0000256" key="5">
    <source>
        <dbReference type="ARBA" id="ARBA00022622"/>
    </source>
</evidence>
<evidence type="ECO:0000256" key="4">
    <source>
        <dbReference type="ARBA" id="ARBA00022475"/>
    </source>
</evidence>
<dbReference type="InterPro" id="IPR001952">
    <property type="entry name" value="Alkaline_phosphatase"/>
</dbReference>
<dbReference type="PRINTS" id="PR00113">
    <property type="entry name" value="ALKPHPHTASE"/>
</dbReference>
<dbReference type="GO" id="GO:0004035">
    <property type="term" value="F:alkaline phosphatase activity"/>
    <property type="evidence" value="ECO:0007669"/>
    <property type="project" value="UniProtKB-EC"/>
</dbReference>
<keyword evidence="5" id="KW-0336">GPI-anchor</keyword>
<dbReference type="CDD" id="cd16012">
    <property type="entry name" value="ALP"/>
    <property type="match status" value="1"/>
</dbReference>
<feature type="signal peptide" evidence="16">
    <location>
        <begin position="1"/>
        <end position="18"/>
    </location>
</feature>
<keyword evidence="16" id="KW-0732">Signal</keyword>
<evidence type="ECO:0000256" key="3">
    <source>
        <dbReference type="ARBA" id="ARBA00012647"/>
    </source>
</evidence>
<sequence length="520" mass="57124">MWTLRLLSVLLLAACVLGGAVPAKPAIEDEDEHMHPDLRSNARTRARIIEGEETQDYWLSASKRHILEKLNYVRNERRAKNIILFLGDGMGLATLAAARSYVGGEEQKLSFEEFPYTGLSKTYCVDKIVPDSASTSTSYLCGVKANYGTIGVNAHVRRGDCQAMANSTNHVFSVGKWAMDAGKAAGLVTTTRVTHASPAGVYAHTADREWENNAVLEEACGEQAEELDDIAVQLIHGEVGSKLKVILGGGKRSFYDPQFYDKGRRTDGRDLVAEFEALSEGNTFVKTQKKLLKVNVNETDRLLGLFSKSHLHYHLEQLADPDNNEPTLEQMTEKAIEMLQKEENGYFLFVEGGKIDISHHDTMARIALDETAEFSKAIKRARELTNLEDTLIVVTSDHSHTFSVGGYQPRGSDIFGEAEAKGTDGKPYLALSYANGKSFDQYYDTEGHERFDLSSLLSEDAAQLFPATAPLESETHGGEDVGVFASGPWAHLFTGVYEQNTIPHLLAFAACVGDGKTACD</sequence>
<evidence type="ECO:0000256" key="16">
    <source>
        <dbReference type="SAM" id="SignalP"/>
    </source>
</evidence>
<feature type="binding site" evidence="14">
    <location>
        <position position="195"/>
    </location>
    <ligand>
        <name>Mg(2+)</name>
        <dbReference type="ChEBI" id="CHEBI:18420"/>
    </ligand>
</feature>
<dbReference type="InterPro" id="IPR017850">
    <property type="entry name" value="Alkaline_phosphatase_core_sf"/>
</dbReference>
<accession>A0AAD4JWB1</accession>
<feature type="binding site" evidence="14">
    <location>
        <position position="88"/>
    </location>
    <ligand>
        <name>Mg(2+)</name>
        <dbReference type="ChEBI" id="CHEBI:18420"/>
    </ligand>
</feature>
<dbReference type="PANTHER" id="PTHR11596">
    <property type="entry name" value="ALKALINE PHOSPHATASE"/>
    <property type="match status" value="1"/>
</dbReference>
<feature type="binding site" evidence="14">
    <location>
        <position position="476"/>
    </location>
    <ligand>
        <name>Zn(2+)</name>
        <dbReference type="ChEBI" id="CHEBI:29105"/>
        <label>2</label>
    </ligand>
</feature>
<dbReference type="GO" id="GO:0005886">
    <property type="term" value="C:plasma membrane"/>
    <property type="evidence" value="ECO:0007669"/>
    <property type="project" value="UniProtKB-SubCell"/>
</dbReference>